<dbReference type="SUPFAM" id="SSF47090">
    <property type="entry name" value="PGBD-like"/>
    <property type="match status" value="1"/>
</dbReference>
<feature type="domain" description="Peptidoglycan binding-like" evidence="3">
    <location>
        <begin position="2676"/>
        <end position="2730"/>
    </location>
</feature>
<protein>
    <submittedName>
        <fullName evidence="4">Putative peptidoglycan binding domain-containing protein</fullName>
    </submittedName>
</protein>
<reference evidence="4 5" key="1">
    <citation type="submission" date="2016-10" db="EMBL/GenBank/DDBJ databases">
        <authorList>
            <person name="de Groot N.N."/>
        </authorList>
    </citation>
    <scope>NUCLEOTIDE SEQUENCE [LARGE SCALE GENOMIC DNA]</scope>
    <source>
        <strain evidence="5">KMM 9023,NRIC 0796,JCM 17311,KCTC 23692</strain>
    </source>
</reference>
<dbReference type="SUPFAM" id="SSF50969">
    <property type="entry name" value="YVTN repeat-like/Quinoprotein amine dehydrogenase"/>
    <property type="match status" value="1"/>
</dbReference>
<evidence type="ECO:0000313" key="4">
    <source>
        <dbReference type="EMBL" id="SFQ97447.1"/>
    </source>
</evidence>
<organism evidence="4 5">
    <name type="scientific">Poseidonocella sedimentorum</name>
    <dbReference type="NCBI Taxonomy" id="871652"/>
    <lineage>
        <taxon>Bacteria</taxon>
        <taxon>Pseudomonadati</taxon>
        <taxon>Pseudomonadota</taxon>
        <taxon>Alphaproteobacteria</taxon>
        <taxon>Rhodobacterales</taxon>
        <taxon>Roseobacteraceae</taxon>
        <taxon>Poseidonocella</taxon>
    </lineage>
</organism>
<name>A0A1I6CWI7_9RHOB</name>
<dbReference type="RefSeq" id="WP_092076197.1">
    <property type="nucleotide sequence ID" value="NZ_FOYI01000001.1"/>
</dbReference>
<dbReference type="STRING" id="871652.SAMN04515673_101478"/>
<accession>A0A1I6CWI7</accession>
<feature type="region of interest" description="Disordered" evidence="1">
    <location>
        <begin position="2611"/>
        <end position="2662"/>
    </location>
</feature>
<gene>
    <name evidence="4" type="ORF">SAMN04515673_101478</name>
</gene>
<keyword evidence="2" id="KW-1133">Transmembrane helix</keyword>
<sequence length="2735" mass="294738">MRLATGWADIRAQAGRMRRKGEWKRLGRVRPAGRFDPGLVVVGATAAMIFGVLGWIFAMAENANGVFDPQPLVEVDDPRILADYRTGNTPFVDGVQHGELAVLGRSDGQIAYYDSTRELFADDTIPRDANLSSELSFLSSACEGELTGVCTSDVPLFAVTQAGGLARRSAGNWDVLLGDSSWEGPDGVPIEQEEVALWSASETGRWILASAGAKGLGLFDQRSGSWRAVSQSGTVQRPDHLVWSNGYFWIAGSHGLEAIAPSRPMDRRPVEAVTGAVLDIATSPDGKVWILQSLTCPGGQCLSILSGLTPTSFSHIVGETVVPASLSQQGIEHAVLQERQIVTLGAAGVHAYDPKNRNWTILESAPVSAYHVEAGGRIIRFATGPGYAEVVSAEITRRLLLPKPIIQLLPLPDGPVIALARGGAVYDVSGNDPRTIAFADPALPKDTEFVTGAFWKGEVILLGAEGALIHDPFARRYAFDPGAPPTGSFERDASLFASEAALWLVMPGSGRVFVASTSGDWPDRKLVFKHRATVPNGILNPHVTGSTLNFVDAGGRPLALQADGTAPAHPVFGAEIGSDFRPTAATVAGTALVFSDGHDLAHYDPQTRGWTGPMPGPYGGVVDLAVLGPELYALTGQAAVHALGETQWRAVVGGPAGAVLGLEELSDARASGDQVFLAGDGSVQAYDQAARGFRPVFKGGAGPVRLLDVESSLPLWLSNNRLFRGAKPLSLPEEAVRGVAVSGGEFAYLARNGRQDYVVFGEQERCLFRGTTSPAKALRDARNLPDGRLFVLTEDEAYIYEPAAHRWLDIDIGEMPEGARLEVLGEFLVLAGTDTFRAVPFANIPTPLSCDPEPLDLAWTSEFEVEQVVLDTARGDALLRYPRGRITRWRAGHQVELLPPVGPAPPSGTLRRVYDDSDALIFASDTAIWRYELTDRVWKLRQFFDAPPDPREVDLVRDNTGRQLVTLWDATGETWGGQPGEHGLHFSRLRLPPMPVVTQPPEDIIDMAVFDDGVAILGRREMELFDIGDFKPSGRIDLPEAQIGWQIMQVSGQDHLVLVDGAPETPKSIYVLDPERMRETGATLANSAFVYRPGDDRDWKIGAQEIFRIDRGLNVHICPITPGLGDADVCRIGFATPMRAKDIKALEKRSNGYIALLRDSVVRLDDNFRWTETMANVRVNADSRLINSDGRTYLWEGPDRRLLDVWEDEATALLDGVTSIESFRASISAIPELLAFTLDAIHVVRYGALTPLDAGASRVSAATLSRGGREVVWLDALGRLRSTQPLAIYDRALRFPASATAIMRLGQPSSEREGGAQWAYQTDEGRLEIVSTQRCESGSPIGPDLTRIEIAPMRVDISPCVHSLSLPLRLSQSEHLSEIMIDGTTGTIFVGTSEAKYEVDAVSMRVRRQRLGGITSADHESLSDVRSHVINVDGMDFLAPPAFQKNDELFQLKLGSKTSVTVGGVTGLPPLDQAWFDWDRSTGKVRFGRTVSLLPEQAFRDGLFLPAAPGKGALLPDGSFSYANANGIWRVSGNHVSPIVVAALPEVVGLSHGVFLFDKGGREAQSGLPVNDGNLRKINRGALTLSETLRPGGVDASYMISGQAVPAFAPHGFAFDRRLAAATEAGKPWLLTPIGLVPADDLDEGGVVAPGTRSLDTVSGQLFADIPSGWQSRRAEVWRQSAPPRETMELARDPGRIWRRVDGRAEVVPESDADTWRIMGNGLDFAAERPLAMSGEGAALVLVTGAGTHVSSSIAALGRLAAPVTSDPGVERLDTLQIAPDLPVTWGETPNGHLIWDNTHQRWRKPSDGENPWEARRAVASGSLRIEFGGTKAKAAFLTDTAGGAKHPVPFNWRRGGHLPFDLVRSVHAEDGKLLLATDFGLRRLALTEAGLEHEALFRLSPTGPQAAALRVGRSDLTGQLLGEVIDACVIFDDISAFPRPCDAAGGNLSRRHILRNDFWHWSKSDSAVFAEYVARDGTPLIPLPVAAGAPWLHDRLADRMLCEGRIFELWRGAPVAAEITAGVPGDLQMLPAARYLHCHTDTSHLGGGRTLGAGPYSAGGGSAWRWSSSGWTSEPEAAALAERAAGNVPWETQRLRLALRSGFPELSYLLEDGSAWRGIAWEVGRMPVDRIQGLAYDVGGMQVFTPAGLHGWDTQHVGFDPGQLTLRTPPDPQRFAECNPVWIEVRDGRTHGIPQEADHPISVVCTDGIGFLADPTKQIDLGSFTASDKAIPEDRVLVDTEVWRWTQHFGDTAPPEGIDIRFRDEAIALNAGRLSIDAYSGLATPFSETVEIVTEGAGWWRLPADDLGANRSLRGPRGAAPERVTSLRSDRRGGERALCVDGETTAVVDADDKVVRASECRRWSGADPFWTWWQSDTGAEAEGVSETGARIVRELVGGRFSDLVVTAAPRQDSRVAGRLLVPTMAGLLTLGNDGPVGLMASDRPVLLANGMDDRVAPIGLHATRDLVPPTCAALTEVLSKLDDGQRLLRVVETPASTALLTLETSDDRQQLLIDCANIDGALLWSQILDAEDRSRRAAMGGALQSGLLLISADQQRVRASDGAVSFDLPSVGRPVAQMASSDGRAALILTEQALFRLDGDRLLSDLARSEGATASPTGPFATGTNPQPKPISTTSPTVSQPAQANPGKQTGPMQISPSPDDAVVAAEPGISLGWEEVYSVQKVLKSLGYYDGELDGDLGPLSTAAIRDWQRNERLEVTGELTQRQLDRLLRDDK</sequence>
<dbReference type="Proteomes" id="UP000199302">
    <property type="component" value="Unassembled WGS sequence"/>
</dbReference>
<proteinExistence type="predicted"/>
<keyword evidence="2" id="KW-0472">Membrane</keyword>
<feature type="compositionally biased region" description="Polar residues" evidence="1">
    <location>
        <begin position="2613"/>
        <end position="2658"/>
    </location>
</feature>
<evidence type="ECO:0000256" key="1">
    <source>
        <dbReference type="SAM" id="MobiDB-lite"/>
    </source>
</evidence>
<keyword evidence="5" id="KW-1185">Reference proteome</keyword>
<dbReference type="EMBL" id="FOYI01000001">
    <property type="protein sequence ID" value="SFQ97447.1"/>
    <property type="molecule type" value="Genomic_DNA"/>
</dbReference>
<dbReference type="OrthoDB" id="7783751at2"/>
<dbReference type="Gene3D" id="1.10.101.10">
    <property type="entry name" value="PGBD-like superfamily/PGBD"/>
    <property type="match status" value="1"/>
</dbReference>
<keyword evidence="2" id="KW-0812">Transmembrane</keyword>
<evidence type="ECO:0000259" key="3">
    <source>
        <dbReference type="Pfam" id="PF01471"/>
    </source>
</evidence>
<dbReference type="InterPro" id="IPR011044">
    <property type="entry name" value="Quino_amine_DH_bsu"/>
</dbReference>
<evidence type="ECO:0000256" key="2">
    <source>
        <dbReference type="SAM" id="Phobius"/>
    </source>
</evidence>
<dbReference type="InterPro" id="IPR036365">
    <property type="entry name" value="PGBD-like_sf"/>
</dbReference>
<feature type="transmembrane region" description="Helical" evidence="2">
    <location>
        <begin position="38"/>
        <end position="60"/>
    </location>
</feature>
<dbReference type="InterPro" id="IPR036366">
    <property type="entry name" value="PGBDSf"/>
</dbReference>
<dbReference type="InterPro" id="IPR002477">
    <property type="entry name" value="Peptidoglycan-bd-like"/>
</dbReference>
<evidence type="ECO:0000313" key="5">
    <source>
        <dbReference type="Proteomes" id="UP000199302"/>
    </source>
</evidence>
<dbReference type="Pfam" id="PF01471">
    <property type="entry name" value="PG_binding_1"/>
    <property type="match status" value="1"/>
</dbReference>